<evidence type="ECO:0000259" key="2">
    <source>
        <dbReference type="Pfam" id="PF14319"/>
    </source>
</evidence>
<dbReference type="InterPro" id="IPR026889">
    <property type="entry name" value="Zn_Tnp"/>
</dbReference>
<dbReference type="Proteomes" id="UP000318017">
    <property type="component" value="Chromosome"/>
</dbReference>
<evidence type="ECO:0000313" key="3">
    <source>
        <dbReference type="EMBL" id="QDV23080.1"/>
    </source>
</evidence>
<keyword evidence="4" id="KW-1185">Reference proteome</keyword>
<evidence type="ECO:0000313" key="4">
    <source>
        <dbReference type="Proteomes" id="UP000318017"/>
    </source>
</evidence>
<dbReference type="GO" id="GO:0006313">
    <property type="term" value="P:DNA transposition"/>
    <property type="evidence" value="ECO:0007669"/>
    <property type="project" value="InterPro"/>
</dbReference>
<dbReference type="GO" id="GO:0004803">
    <property type="term" value="F:transposase activity"/>
    <property type="evidence" value="ECO:0007669"/>
    <property type="project" value="InterPro"/>
</dbReference>
<accession>A0A518G3E4</accession>
<feature type="domain" description="Transposase IS801/IS1294" evidence="1">
    <location>
        <begin position="123"/>
        <end position="318"/>
    </location>
</feature>
<evidence type="ECO:0000259" key="1">
    <source>
        <dbReference type="Pfam" id="PF04986"/>
    </source>
</evidence>
<dbReference type="Pfam" id="PF04986">
    <property type="entry name" value="Y2_Tnp"/>
    <property type="match status" value="1"/>
</dbReference>
<dbReference type="OrthoDB" id="246527at2"/>
<dbReference type="Pfam" id="PF14319">
    <property type="entry name" value="Zn_Tnp_IS91"/>
    <property type="match status" value="1"/>
</dbReference>
<gene>
    <name evidence="3" type="ORF">Q31a_13750</name>
</gene>
<sequence>MRHRFAHHVRSVLSKILLCRTPVLKERRYRCPQCDYRSVVYNSCTDRNCPECSGARRRDWLDGTSQLVLPGVNYFQVVFTLPDKLSPLVLGNRRELYNLLFLAAWRALNHFLRRNGKFQPAALMVLHTWNQRLEHHPHIHAVAPGGGPALEGDEWMTSKHPDPSYRKPYLVNVEELGRVFQRRFMYGLRRLVRQGELKLEGEWSKLHDPAELKRWCQELQTTDWNVYVEGPQHGQSKPAHVLKYLTRYLTGGPIGDTRILRDEDGWVQFLARSKDKGRPQRVEPVELRGTEFVRRWALHILPKGFIRSRRYGGYHTTKSQAYLQRCRELLPPDTVKIEEEPKTPPAGERTEPECPHCHVPLESISKTPRPSWKQVFEIEVYRSAAIYCPLLHLLRSRPP</sequence>
<protein>
    <submittedName>
        <fullName evidence="3">Transposase</fullName>
    </submittedName>
</protein>
<dbReference type="PANTHER" id="PTHR37023">
    <property type="entry name" value="TRANSPOSASE"/>
    <property type="match status" value="1"/>
</dbReference>
<feature type="domain" description="Transposase zinc-binding" evidence="2">
    <location>
        <begin position="3"/>
        <end position="81"/>
    </location>
</feature>
<dbReference type="GO" id="GO:0003677">
    <property type="term" value="F:DNA binding"/>
    <property type="evidence" value="ECO:0007669"/>
    <property type="project" value="InterPro"/>
</dbReference>
<dbReference type="PANTHER" id="PTHR37023:SF1">
    <property type="entry name" value="ISSOD25 TRANSPOSASE TNPA_ISSOD25"/>
    <property type="match status" value="1"/>
</dbReference>
<reference evidence="3 4" key="1">
    <citation type="submission" date="2019-02" db="EMBL/GenBank/DDBJ databases">
        <title>Deep-cultivation of Planctomycetes and their phenomic and genomic characterization uncovers novel biology.</title>
        <authorList>
            <person name="Wiegand S."/>
            <person name="Jogler M."/>
            <person name="Boedeker C."/>
            <person name="Pinto D."/>
            <person name="Vollmers J."/>
            <person name="Rivas-Marin E."/>
            <person name="Kohn T."/>
            <person name="Peeters S.H."/>
            <person name="Heuer A."/>
            <person name="Rast P."/>
            <person name="Oberbeckmann S."/>
            <person name="Bunk B."/>
            <person name="Jeske O."/>
            <person name="Meyerdierks A."/>
            <person name="Storesund J.E."/>
            <person name="Kallscheuer N."/>
            <person name="Luecker S."/>
            <person name="Lage O.M."/>
            <person name="Pohl T."/>
            <person name="Merkel B.J."/>
            <person name="Hornburger P."/>
            <person name="Mueller R.-W."/>
            <person name="Bruemmer F."/>
            <person name="Labrenz M."/>
            <person name="Spormann A.M."/>
            <person name="Op den Camp H."/>
            <person name="Overmann J."/>
            <person name="Amann R."/>
            <person name="Jetten M.S.M."/>
            <person name="Mascher T."/>
            <person name="Medema M.H."/>
            <person name="Devos D.P."/>
            <person name="Kaster A.-K."/>
            <person name="Ovreas L."/>
            <person name="Rohde M."/>
            <person name="Galperin M.Y."/>
            <person name="Jogler C."/>
        </authorList>
    </citation>
    <scope>NUCLEOTIDE SEQUENCE [LARGE SCALE GENOMIC DNA]</scope>
    <source>
        <strain evidence="3 4">Q31a</strain>
    </source>
</reference>
<organism evidence="3 4">
    <name type="scientific">Aureliella helgolandensis</name>
    <dbReference type="NCBI Taxonomy" id="2527968"/>
    <lineage>
        <taxon>Bacteria</taxon>
        <taxon>Pseudomonadati</taxon>
        <taxon>Planctomycetota</taxon>
        <taxon>Planctomycetia</taxon>
        <taxon>Pirellulales</taxon>
        <taxon>Pirellulaceae</taxon>
        <taxon>Aureliella</taxon>
    </lineage>
</organism>
<proteinExistence type="predicted"/>
<name>A0A518G3E4_9BACT</name>
<dbReference type="KEGG" id="ahel:Q31a_13750"/>
<dbReference type="InterPro" id="IPR007069">
    <property type="entry name" value="Transposase_32"/>
</dbReference>
<dbReference type="EMBL" id="CP036298">
    <property type="protein sequence ID" value="QDV23080.1"/>
    <property type="molecule type" value="Genomic_DNA"/>
</dbReference>
<dbReference type="AlphaFoldDB" id="A0A518G3E4"/>